<feature type="domain" description="HTH marR-type" evidence="4">
    <location>
        <begin position="5"/>
        <end position="137"/>
    </location>
</feature>
<dbReference type="GO" id="GO:0006950">
    <property type="term" value="P:response to stress"/>
    <property type="evidence" value="ECO:0007669"/>
    <property type="project" value="TreeGrafter"/>
</dbReference>
<protein>
    <submittedName>
        <fullName evidence="5">MarR family transcriptional regulator</fullName>
    </submittedName>
</protein>
<dbReference type="SMART" id="SM00347">
    <property type="entry name" value="HTH_MARR"/>
    <property type="match status" value="1"/>
</dbReference>
<keyword evidence="2" id="KW-0238">DNA-binding</keyword>
<evidence type="ECO:0000256" key="1">
    <source>
        <dbReference type="ARBA" id="ARBA00023015"/>
    </source>
</evidence>
<dbReference type="Gene3D" id="1.10.10.10">
    <property type="entry name" value="Winged helix-like DNA-binding domain superfamily/Winged helix DNA-binding domain"/>
    <property type="match status" value="1"/>
</dbReference>
<evidence type="ECO:0000313" key="6">
    <source>
        <dbReference type="Proteomes" id="UP000293342"/>
    </source>
</evidence>
<dbReference type="GO" id="GO:0003700">
    <property type="term" value="F:DNA-binding transcription factor activity"/>
    <property type="evidence" value="ECO:0007669"/>
    <property type="project" value="InterPro"/>
</dbReference>
<dbReference type="Pfam" id="PF01047">
    <property type="entry name" value="MarR"/>
    <property type="match status" value="1"/>
</dbReference>
<dbReference type="EMBL" id="SJKD01000002">
    <property type="protein sequence ID" value="TCC51182.1"/>
    <property type="molecule type" value="Genomic_DNA"/>
</dbReference>
<dbReference type="SUPFAM" id="SSF46785">
    <property type="entry name" value="Winged helix' DNA-binding domain"/>
    <property type="match status" value="1"/>
</dbReference>
<dbReference type="PROSITE" id="PS50995">
    <property type="entry name" value="HTH_MARR_2"/>
    <property type="match status" value="1"/>
</dbReference>
<sequence length="150" mass="16493">MATGRSDAVRELCGLVSELAQRISDHVGTCASTLELTEAQAVALRELTGPMTSRELARRMSCEPSNVTYVVDRLARLGLVERQPDPHDRRAKQLVLTECGAKVRDDLLATLVVDSPLEGLSAAEQRQLHDLLLRAIKESPNPKTRTRPRG</sequence>
<keyword evidence="3" id="KW-0804">Transcription</keyword>
<dbReference type="OrthoDB" id="4807076at2"/>
<dbReference type="PRINTS" id="PR00598">
    <property type="entry name" value="HTHMARR"/>
</dbReference>
<dbReference type="RefSeq" id="WP_131513868.1">
    <property type="nucleotide sequence ID" value="NZ_SJKD01000002.1"/>
</dbReference>
<name>A0A4V2M8E6_9ACTN</name>
<dbReference type="InterPro" id="IPR036390">
    <property type="entry name" value="WH_DNA-bd_sf"/>
</dbReference>
<dbReference type="InterPro" id="IPR000835">
    <property type="entry name" value="HTH_MarR-typ"/>
</dbReference>
<dbReference type="Proteomes" id="UP000293342">
    <property type="component" value="Unassembled WGS sequence"/>
</dbReference>
<dbReference type="AlphaFoldDB" id="A0A4V2M8E6"/>
<organism evidence="5 6">
    <name type="scientific">Kribbella capetownensis</name>
    <dbReference type="NCBI Taxonomy" id="1572659"/>
    <lineage>
        <taxon>Bacteria</taxon>
        <taxon>Bacillati</taxon>
        <taxon>Actinomycetota</taxon>
        <taxon>Actinomycetes</taxon>
        <taxon>Propionibacteriales</taxon>
        <taxon>Kribbellaceae</taxon>
        <taxon>Kribbella</taxon>
    </lineage>
</organism>
<keyword evidence="6" id="KW-1185">Reference proteome</keyword>
<evidence type="ECO:0000313" key="5">
    <source>
        <dbReference type="EMBL" id="TCC51182.1"/>
    </source>
</evidence>
<dbReference type="PROSITE" id="PS01117">
    <property type="entry name" value="HTH_MARR_1"/>
    <property type="match status" value="1"/>
</dbReference>
<reference evidence="5 6" key="1">
    <citation type="submission" date="2019-02" db="EMBL/GenBank/DDBJ databases">
        <title>Kribbella capetownensis sp. nov. and Kribbella speibonae sp. nov., isolated from soil.</title>
        <authorList>
            <person name="Curtis S.M."/>
            <person name="Norton I."/>
            <person name="Everest G.J."/>
            <person name="Meyers P.R."/>
        </authorList>
    </citation>
    <scope>NUCLEOTIDE SEQUENCE [LARGE SCALE GENOMIC DNA]</scope>
    <source>
        <strain evidence="5 6">YM53</strain>
    </source>
</reference>
<evidence type="ECO:0000256" key="3">
    <source>
        <dbReference type="ARBA" id="ARBA00023163"/>
    </source>
</evidence>
<dbReference type="InterPro" id="IPR036388">
    <property type="entry name" value="WH-like_DNA-bd_sf"/>
</dbReference>
<dbReference type="GO" id="GO:0003677">
    <property type="term" value="F:DNA binding"/>
    <property type="evidence" value="ECO:0007669"/>
    <property type="project" value="UniProtKB-KW"/>
</dbReference>
<dbReference type="InterPro" id="IPR023187">
    <property type="entry name" value="Tscrpt_reg_MarR-type_CS"/>
</dbReference>
<accession>A0A4V2M8E6</accession>
<dbReference type="PANTHER" id="PTHR33164">
    <property type="entry name" value="TRANSCRIPTIONAL REGULATOR, MARR FAMILY"/>
    <property type="match status" value="1"/>
</dbReference>
<dbReference type="PANTHER" id="PTHR33164:SF99">
    <property type="entry name" value="MARR FAMILY REGULATORY PROTEIN"/>
    <property type="match status" value="1"/>
</dbReference>
<keyword evidence="1" id="KW-0805">Transcription regulation</keyword>
<dbReference type="InterPro" id="IPR039422">
    <property type="entry name" value="MarR/SlyA-like"/>
</dbReference>
<comment type="caution">
    <text evidence="5">The sequence shown here is derived from an EMBL/GenBank/DDBJ whole genome shotgun (WGS) entry which is preliminary data.</text>
</comment>
<gene>
    <name evidence="5" type="ORF">E0H75_13740</name>
</gene>
<evidence type="ECO:0000256" key="2">
    <source>
        <dbReference type="ARBA" id="ARBA00023125"/>
    </source>
</evidence>
<evidence type="ECO:0000259" key="4">
    <source>
        <dbReference type="PROSITE" id="PS50995"/>
    </source>
</evidence>
<proteinExistence type="predicted"/>